<sequence>MPDDYLRQIELLAKDVVGAAGDEGWLSHQVDPSEATPLQRAVNELARKLRHHHFPGDGCDSDHPQVLHLGGAAIIQPGETDGQRANYTRGCAVLGVRERSDGWALWYTWDDRAKAHTMVTTALETTRGLLDNWSAGNDVHPAQPERAQIAAVVRNWVGPMTLSPSHATHVGLGGR</sequence>
<evidence type="ECO:0000313" key="1">
    <source>
        <dbReference type="EMBL" id="MBU2666003.1"/>
    </source>
</evidence>
<accession>A0ABS5YTF4</accession>
<organism evidence="1 2">
    <name type="scientific">Paractinoplanes bogorensis</name>
    <dbReference type="NCBI Taxonomy" id="1610840"/>
    <lineage>
        <taxon>Bacteria</taxon>
        <taxon>Bacillati</taxon>
        <taxon>Actinomycetota</taxon>
        <taxon>Actinomycetes</taxon>
        <taxon>Micromonosporales</taxon>
        <taxon>Micromonosporaceae</taxon>
        <taxon>Paractinoplanes</taxon>
    </lineage>
</organism>
<evidence type="ECO:0000313" key="2">
    <source>
        <dbReference type="Proteomes" id="UP001519654"/>
    </source>
</evidence>
<name>A0ABS5YTF4_9ACTN</name>
<protein>
    <submittedName>
        <fullName evidence="1">Uncharacterized protein</fullName>
    </submittedName>
</protein>
<proteinExistence type="predicted"/>
<comment type="caution">
    <text evidence="1">The sequence shown here is derived from an EMBL/GenBank/DDBJ whole genome shotgun (WGS) entry which is preliminary data.</text>
</comment>
<dbReference type="Proteomes" id="UP001519654">
    <property type="component" value="Unassembled WGS sequence"/>
</dbReference>
<gene>
    <name evidence="1" type="ORF">KOI35_21045</name>
</gene>
<keyword evidence="2" id="KW-1185">Reference proteome</keyword>
<reference evidence="1 2" key="1">
    <citation type="submission" date="2021-06" db="EMBL/GenBank/DDBJ databases">
        <title>Actinoplanes lichenicola sp. nov., and Actinoplanes ovalisporus sp. nov., isolated from lichen in Thailand.</title>
        <authorList>
            <person name="Saeng-In P."/>
            <person name="Kanchanasin P."/>
            <person name="Yuki M."/>
            <person name="Kudo T."/>
            <person name="Ohkuma M."/>
            <person name="Phongsopitanun W."/>
            <person name="Tanasupawat S."/>
        </authorList>
    </citation>
    <scope>NUCLEOTIDE SEQUENCE [LARGE SCALE GENOMIC DNA]</scope>
    <source>
        <strain evidence="1 2">NBRC 110975</strain>
    </source>
</reference>
<dbReference type="RefSeq" id="WP_215789202.1">
    <property type="nucleotide sequence ID" value="NZ_JAHKKG010000006.1"/>
</dbReference>
<dbReference type="EMBL" id="JAHKKG010000006">
    <property type="protein sequence ID" value="MBU2666003.1"/>
    <property type="molecule type" value="Genomic_DNA"/>
</dbReference>